<comment type="caution">
    <text evidence="2">The sequence shown here is derived from an EMBL/GenBank/DDBJ whole genome shotgun (WGS) entry which is preliminary data.</text>
</comment>
<feature type="region of interest" description="Disordered" evidence="1">
    <location>
        <begin position="133"/>
        <end position="173"/>
    </location>
</feature>
<proteinExistence type="predicted"/>
<name>A0ABS5F7X1_9PROT</name>
<keyword evidence="3" id="KW-1185">Reference proteome</keyword>
<evidence type="ECO:0000313" key="2">
    <source>
        <dbReference type="EMBL" id="MBR0668661.1"/>
    </source>
</evidence>
<dbReference type="RefSeq" id="WP_211856458.1">
    <property type="nucleotide sequence ID" value="NZ_JAAGBB010000064.1"/>
</dbReference>
<dbReference type="EMBL" id="JAAGBB010000064">
    <property type="protein sequence ID" value="MBR0668661.1"/>
    <property type="molecule type" value="Genomic_DNA"/>
</dbReference>
<evidence type="ECO:0000313" key="3">
    <source>
        <dbReference type="Proteomes" id="UP001196870"/>
    </source>
</evidence>
<feature type="region of interest" description="Disordered" evidence="1">
    <location>
        <begin position="1"/>
        <end position="30"/>
    </location>
</feature>
<accession>A0ABS5F7X1</accession>
<evidence type="ECO:0000256" key="1">
    <source>
        <dbReference type="SAM" id="MobiDB-lite"/>
    </source>
</evidence>
<gene>
    <name evidence="2" type="ORF">GXW71_30195</name>
</gene>
<sequence length="363" mass="39759">MAAQLGRRPVAPLPLPAGSRRESESSRSPGHRWDAVLARMVEKGLGLEAISTVLGLSSGQVLDRAVALSLPTPSAAPMRRRSHPRAWAIADMRLMVECWLDRWDAGSIATLFERSRGSIYALKRRLNLPGRARSDIKRPAAEKLHRRQRMRDAARGVPPAEGPPRTTERPASPSLALPLGPSIAPAIVLVTSPPPPLVALQRALIGEPLQLAPSPLAPATEGGVTTGLVQQADGSILRVEKRAGRDETLWTLLLDLNLSYRVFAGQHYKAIASDLGLSAAAVRTRSTRLGLPKVPRDELVHRFDPCRVIERIRSSGYVLKRCGFLTGFYFWSARDEDRRRSPCARKSRSFKRAQVAPDAAYAL</sequence>
<protein>
    <submittedName>
        <fullName evidence="2">Uncharacterized protein</fullName>
    </submittedName>
</protein>
<feature type="compositionally biased region" description="Basic and acidic residues" evidence="1">
    <location>
        <begin position="133"/>
        <end position="143"/>
    </location>
</feature>
<dbReference type="Proteomes" id="UP001196870">
    <property type="component" value="Unassembled WGS sequence"/>
</dbReference>
<organism evidence="2 3">
    <name type="scientific">Plastoroseomonas hellenica</name>
    <dbReference type="NCBI Taxonomy" id="2687306"/>
    <lineage>
        <taxon>Bacteria</taxon>
        <taxon>Pseudomonadati</taxon>
        <taxon>Pseudomonadota</taxon>
        <taxon>Alphaproteobacteria</taxon>
        <taxon>Acetobacterales</taxon>
        <taxon>Acetobacteraceae</taxon>
        <taxon>Plastoroseomonas</taxon>
    </lineage>
</organism>
<reference evidence="3" key="1">
    <citation type="journal article" date="2021" name="Syst. Appl. Microbiol.">
        <title>Roseomonas hellenica sp. nov., isolated from roots of wild-growing Alkanna tinctoria.</title>
        <authorList>
            <person name="Rat A."/>
            <person name="Naranjo H.D."/>
            <person name="Lebbe L."/>
            <person name="Cnockaert M."/>
            <person name="Krigas N."/>
            <person name="Grigoriadou K."/>
            <person name="Maloupa E."/>
            <person name="Willems A."/>
        </authorList>
    </citation>
    <scope>NUCLEOTIDE SEQUENCE [LARGE SCALE GENOMIC DNA]</scope>
    <source>
        <strain evidence="3">LMG 31523</strain>
    </source>
</reference>